<dbReference type="OrthoDB" id="2439445at2"/>
<dbReference type="RefSeq" id="WP_090742908.1">
    <property type="nucleotide sequence ID" value="NZ_FOBW01000004.1"/>
</dbReference>
<proteinExistence type="predicted"/>
<organism evidence="2 3">
    <name type="scientific">Mesobacillus persicus</name>
    <dbReference type="NCBI Taxonomy" id="930146"/>
    <lineage>
        <taxon>Bacteria</taxon>
        <taxon>Bacillati</taxon>
        <taxon>Bacillota</taxon>
        <taxon>Bacilli</taxon>
        <taxon>Bacillales</taxon>
        <taxon>Bacillaceae</taxon>
        <taxon>Mesobacillus</taxon>
    </lineage>
</organism>
<name>A0A1H7ZQL3_9BACI</name>
<dbReference type="STRING" id="930146.SAMN05192533_10448"/>
<dbReference type="AlphaFoldDB" id="A0A1H7ZQL3"/>
<evidence type="ECO:0000256" key="1">
    <source>
        <dbReference type="SAM" id="Phobius"/>
    </source>
</evidence>
<feature type="transmembrane region" description="Helical" evidence="1">
    <location>
        <begin position="29"/>
        <end position="54"/>
    </location>
</feature>
<gene>
    <name evidence="2" type="ORF">SAMN05192533_10448</name>
</gene>
<evidence type="ECO:0000313" key="2">
    <source>
        <dbReference type="EMBL" id="SEM60700.1"/>
    </source>
</evidence>
<keyword evidence="1" id="KW-0472">Membrane</keyword>
<protein>
    <submittedName>
        <fullName evidence="2">Uncharacterized protein</fullName>
    </submittedName>
</protein>
<keyword evidence="1" id="KW-0812">Transmembrane</keyword>
<keyword evidence="1" id="KW-1133">Transmembrane helix</keyword>
<dbReference type="EMBL" id="FOBW01000004">
    <property type="protein sequence ID" value="SEM60700.1"/>
    <property type="molecule type" value="Genomic_DNA"/>
</dbReference>
<reference evidence="3" key="1">
    <citation type="submission" date="2016-10" db="EMBL/GenBank/DDBJ databases">
        <authorList>
            <person name="Varghese N."/>
            <person name="Submissions S."/>
        </authorList>
    </citation>
    <scope>NUCLEOTIDE SEQUENCE [LARGE SCALE GENOMIC DNA]</scope>
    <source>
        <strain evidence="3">B48,IBRC-M 10115,DSM 25386,CECT 8001</strain>
    </source>
</reference>
<keyword evidence="3" id="KW-1185">Reference proteome</keyword>
<sequence>MYYTALLFFACILAGFALLKVPVYGVIAGLAGFLEIVGVLVILVFAFALLYIGFKTLFSRTWR</sequence>
<accession>A0A1H7ZQL3</accession>
<evidence type="ECO:0000313" key="3">
    <source>
        <dbReference type="Proteomes" id="UP000198553"/>
    </source>
</evidence>
<dbReference type="Proteomes" id="UP000198553">
    <property type="component" value="Unassembled WGS sequence"/>
</dbReference>